<dbReference type="Pfam" id="PF07508">
    <property type="entry name" value="Recombinase"/>
    <property type="match status" value="1"/>
</dbReference>
<dbReference type="GO" id="GO:0000150">
    <property type="term" value="F:DNA strand exchange activity"/>
    <property type="evidence" value="ECO:0007669"/>
    <property type="project" value="InterPro"/>
</dbReference>
<accession>A0A417XRJ4</accession>
<dbReference type="InterPro" id="IPR006119">
    <property type="entry name" value="Resolv_N"/>
</dbReference>
<dbReference type="InterPro" id="IPR050639">
    <property type="entry name" value="SSR_resolvase"/>
</dbReference>
<dbReference type="InterPro" id="IPR011109">
    <property type="entry name" value="DNA_bind_recombinase_dom"/>
</dbReference>
<dbReference type="EMBL" id="QXGH01000064">
    <property type="protein sequence ID" value="RHW22411.1"/>
    <property type="molecule type" value="Genomic_DNA"/>
</dbReference>
<protein>
    <submittedName>
        <fullName evidence="3">Recombinase family protein</fullName>
    </submittedName>
</protein>
<feature type="domain" description="Recombinase" evidence="2">
    <location>
        <begin position="167"/>
        <end position="270"/>
    </location>
</feature>
<dbReference type="Pfam" id="PF00239">
    <property type="entry name" value="Resolvase"/>
    <property type="match status" value="1"/>
</dbReference>
<evidence type="ECO:0000259" key="2">
    <source>
        <dbReference type="PROSITE" id="PS51737"/>
    </source>
</evidence>
<dbReference type="InterPro" id="IPR038109">
    <property type="entry name" value="DNA_bind_recomb_sf"/>
</dbReference>
<dbReference type="Pfam" id="PF13408">
    <property type="entry name" value="Zn_ribbon_recom"/>
    <property type="match status" value="1"/>
</dbReference>
<dbReference type="PANTHER" id="PTHR30461:SF23">
    <property type="entry name" value="DNA RECOMBINASE-RELATED"/>
    <property type="match status" value="1"/>
</dbReference>
<comment type="caution">
    <text evidence="3">The sequence shown here is derived from an EMBL/GenBank/DDBJ whole genome shotgun (WGS) entry which is preliminary data.</text>
</comment>
<proteinExistence type="predicted"/>
<keyword evidence="4" id="KW-1185">Reference proteome</keyword>
<reference evidence="3 4" key="1">
    <citation type="submission" date="2018-09" db="EMBL/GenBank/DDBJ databases">
        <title>Genome sequencing of Nocardioides immobilis CCTCC AB 2017083 for comparison to Nocardioides silvaticus.</title>
        <authorList>
            <person name="Li C."/>
            <person name="Wang G."/>
        </authorList>
    </citation>
    <scope>NUCLEOTIDE SEQUENCE [LARGE SCALE GENOMIC DNA]</scope>
    <source>
        <strain evidence="3 4">CCTCC AB 2017083</strain>
    </source>
</reference>
<dbReference type="GO" id="GO:0003677">
    <property type="term" value="F:DNA binding"/>
    <property type="evidence" value="ECO:0007669"/>
    <property type="project" value="InterPro"/>
</dbReference>
<dbReference type="SMART" id="SM00857">
    <property type="entry name" value="Resolvase"/>
    <property type="match status" value="1"/>
</dbReference>
<dbReference type="Proteomes" id="UP000283644">
    <property type="component" value="Unassembled WGS sequence"/>
</dbReference>
<sequence>MPSMGAPRAAAIYARISSDPAETRAGVDRQRRDCRAEADRLGWPVAEEYVDNDVSAYSGKPRPEYQRLLADIDAGAIDAVVVWHQDRLHRQPIELEEFFQITDRAGVSSNVRSVTGNADFGTGDGILVARIMGAVAANESASKSRRIRRKKEELAAAGLPVTGGRRPFGYTRDQLHIEPVEADIVRDLVRRFLAGDSVKSLTQWLADTDVPTTGGGEWRTTTVRQILTSPRIAGLMEHRGQVVGPAAWPAIVTEDEHRRIVAAFSTRKRSGRRSPQRYLLSGGLLRCGKCGARLYSTPRDGRRRYGCLKGPDHGGCGRLFITAEPLEVLVSDSVLYRLDTPELTLAINAQAEADDRAREVADVIEATQNRMDELAQMYALGEVSRREFVSMRASIVQQQQGAERRLASLTRTDALASLSTTGQSIRETWHELNLARQQAIITALVTAVTIGPGTPGARGLDPSRVTIEWRV</sequence>
<dbReference type="Gene3D" id="3.40.50.1390">
    <property type="entry name" value="Resolvase, N-terminal catalytic domain"/>
    <property type="match status" value="1"/>
</dbReference>
<evidence type="ECO:0000313" key="4">
    <source>
        <dbReference type="Proteomes" id="UP000283644"/>
    </source>
</evidence>
<dbReference type="SUPFAM" id="SSF53041">
    <property type="entry name" value="Resolvase-like"/>
    <property type="match status" value="1"/>
</dbReference>
<dbReference type="Gene3D" id="3.90.1750.20">
    <property type="entry name" value="Putative Large Serine Recombinase, Chain B, Domain 2"/>
    <property type="match status" value="1"/>
</dbReference>
<dbReference type="PROSITE" id="PS51736">
    <property type="entry name" value="RECOMBINASES_3"/>
    <property type="match status" value="1"/>
</dbReference>
<name>A0A417XRJ4_9ACTN</name>
<dbReference type="PANTHER" id="PTHR30461">
    <property type="entry name" value="DNA-INVERTASE FROM LAMBDOID PROPHAGE"/>
    <property type="match status" value="1"/>
</dbReference>
<feature type="domain" description="Resolvase/invertase-type recombinase catalytic" evidence="1">
    <location>
        <begin position="9"/>
        <end position="158"/>
    </location>
</feature>
<organism evidence="3 4">
    <name type="scientific">Nocardioides immobilis</name>
    <dbReference type="NCBI Taxonomy" id="2049295"/>
    <lineage>
        <taxon>Bacteria</taxon>
        <taxon>Bacillati</taxon>
        <taxon>Actinomycetota</taxon>
        <taxon>Actinomycetes</taxon>
        <taxon>Propionibacteriales</taxon>
        <taxon>Nocardioidaceae</taxon>
        <taxon>Nocardioides</taxon>
    </lineage>
</organism>
<dbReference type="RefSeq" id="WP_118929239.1">
    <property type="nucleotide sequence ID" value="NZ_QXGH01000064.1"/>
</dbReference>
<dbReference type="AlphaFoldDB" id="A0A417XRJ4"/>
<dbReference type="OrthoDB" id="4500247at2"/>
<dbReference type="InterPro" id="IPR036162">
    <property type="entry name" value="Resolvase-like_N_sf"/>
</dbReference>
<evidence type="ECO:0000313" key="3">
    <source>
        <dbReference type="EMBL" id="RHW22411.1"/>
    </source>
</evidence>
<gene>
    <name evidence="3" type="ORF">D0Z08_31525</name>
</gene>
<dbReference type="CDD" id="cd00338">
    <property type="entry name" value="Ser_Recombinase"/>
    <property type="match status" value="1"/>
</dbReference>
<dbReference type="InterPro" id="IPR025827">
    <property type="entry name" value="Zn_ribbon_recom_dom"/>
</dbReference>
<evidence type="ECO:0000259" key="1">
    <source>
        <dbReference type="PROSITE" id="PS51736"/>
    </source>
</evidence>
<dbReference type="PROSITE" id="PS51737">
    <property type="entry name" value="RECOMBINASE_DNA_BIND"/>
    <property type="match status" value="1"/>
</dbReference>